<keyword evidence="3" id="KW-1185">Reference proteome</keyword>
<organism evidence="2 3">
    <name type="scientific">Prochlorothrix hollandica PCC 9006 = CALU 1027</name>
    <dbReference type="NCBI Taxonomy" id="317619"/>
    <lineage>
        <taxon>Bacteria</taxon>
        <taxon>Bacillati</taxon>
        <taxon>Cyanobacteriota</taxon>
        <taxon>Cyanophyceae</taxon>
        <taxon>Prochlorotrichales</taxon>
        <taxon>Prochlorotrichaceae</taxon>
        <taxon>Prochlorothrix</taxon>
    </lineage>
</organism>
<name>A0A0M2PWH5_PROHO</name>
<evidence type="ECO:0000313" key="3">
    <source>
        <dbReference type="Proteomes" id="UP000034681"/>
    </source>
</evidence>
<sequence length="363" mass="40303">MSSNVISEKTPAQPDDRAVPVNYEYSRTFPELLSRLDLSIVLSTYQAGRVVSIGVNRGELRVGFAHFEQAMGLTRTPTGLTVGSRQAIWNLPAYRDIAPQLKPEGEYDIAFLNRSCHWTGPLMVHDLAFCDQRLWVVNTLFNCLATIEGDWSFMPQWKPPFISTLTSGDRCHLNGLAIREDGSTPAYVTALGETDTENGWRENKVNGGCLMEVPSGKVLLRGLSMPHSPRLYRGNLYFLDSGYGRLNRYDPVQNRAEVIAELPGFTRGLECWGDHAFVGLSRIRETAIFGGLPLQDRHDSLRCGLGVVNLSTQEVVGSFWFNSGVEEVFAVIVLPGYRNPILIGPDTDLDATQTTWIVPALLP</sequence>
<feature type="domain" description="Conserved hypothetical protein CHP03032" evidence="1">
    <location>
        <begin position="28"/>
        <end position="342"/>
    </location>
</feature>
<dbReference type="Pfam" id="PF16261">
    <property type="entry name" value="DUF4915"/>
    <property type="match status" value="1"/>
</dbReference>
<dbReference type="SUPFAM" id="SSF63825">
    <property type="entry name" value="YWTD domain"/>
    <property type="match status" value="1"/>
</dbReference>
<dbReference type="InterPro" id="IPR017481">
    <property type="entry name" value="CHP03032"/>
</dbReference>
<dbReference type="STRING" id="317619.GCA_000332315_04588"/>
<dbReference type="RefSeq" id="WP_026099915.1">
    <property type="nucleotide sequence ID" value="NZ_KB235944.1"/>
</dbReference>
<dbReference type="AlphaFoldDB" id="A0A0M2PWH5"/>
<protein>
    <recommendedName>
        <fullName evidence="1">Conserved hypothetical protein CHP03032 domain-containing protein</fullName>
    </recommendedName>
</protein>
<reference evidence="2" key="1">
    <citation type="submission" date="2012-04" db="EMBL/GenBank/DDBJ databases">
        <authorList>
            <person name="Borisov I.G."/>
            <person name="Ivanikova N.V."/>
            <person name="Pinevich A.V."/>
        </authorList>
    </citation>
    <scope>NUCLEOTIDE SEQUENCE</scope>
    <source>
        <strain evidence="2">CALU 1027</strain>
    </source>
</reference>
<gene>
    <name evidence="2" type="ORF">PROH_05970</name>
</gene>
<comment type="caution">
    <text evidence="2">The sequence shown here is derived from an EMBL/GenBank/DDBJ whole genome shotgun (WGS) entry which is preliminary data.</text>
</comment>
<accession>A0A0M2PWH5</accession>
<evidence type="ECO:0000313" key="2">
    <source>
        <dbReference type="EMBL" id="KKJ00796.1"/>
    </source>
</evidence>
<dbReference type="NCBIfam" id="TIGR03032">
    <property type="entry name" value="TIGR03032 family protein"/>
    <property type="match status" value="1"/>
</dbReference>
<proteinExistence type="predicted"/>
<evidence type="ECO:0000259" key="1">
    <source>
        <dbReference type="Pfam" id="PF16261"/>
    </source>
</evidence>
<dbReference type="Proteomes" id="UP000034681">
    <property type="component" value="Unassembled WGS sequence"/>
</dbReference>
<dbReference type="EMBL" id="AJTX02000003">
    <property type="protein sequence ID" value="KKJ00796.1"/>
    <property type="molecule type" value="Genomic_DNA"/>
</dbReference>
<dbReference type="OrthoDB" id="485389at2"/>
<dbReference type="eggNOG" id="COG0457">
    <property type="taxonomic scope" value="Bacteria"/>
</dbReference>